<accession>A0A1R3U0G3</accession>
<sequence length="39" mass="4334">MEEEIVMDYLGFVTSLNPFIIGLLFAVLLAGAYSSWVSH</sequence>
<dbReference type="AlphaFoldDB" id="A0A1R3U0G3"/>
<keyword evidence="1" id="KW-0472">Membrane</keyword>
<dbReference type="Proteomes" id="UP000187891">
    <property type="component" value="Unassembled WGS sequence"/>
</dbReference>
<evidence type="ECO:0000256" key="1">
    <source>
        <dbReference type="SAM" id="Phobius"/>
    </source>
</evidence>
<feature type="transmembrane region" description="Helical" evidence="1">
    <location>
        <begin position="12"/>
        <end position="33"/>
    </location>
</feature>
<evidence type="ECO:0000313" key="2">
    <source>
        <dbReference type="EMBL" id="SCX27105.1"/>
    </source>
</evidence>
<reference evidence="3" key="1">
    <citation type="submission" date="2016-10" db="EMBL/GenBank/DDBJ databases">
        <authorList>
            <person name="Wibberg D."/>
        </authorList>
    </citation>
    <scope>NUCLEOTIDE SEQUENCE [LARGE SCALE GENOMIC DNA]</scope>
</reference>
<gene>
    <name evidence="2" type="ORF">DSM25559_2944</name>
</gene>
<dbReference type="EMBL" id="FMUE01000007">
    <property type="protein sequence ID" value="SCX27105.1"/>
    <property type="molecule type" value="Genomic_DNA"/>
</dbReference>
<dbReference type="STRING" id="1907666.DSM25559_2944"/>
<organism evidence="2 3">
    <name type="scientific">Agrobacterium rosae</name>
    <dbReference type="NCBI Taxonomy" id="1972867"/>
    <lineage>
        <taxon>Bacteria</taxon>
        <taxon>Pseudomonadati</taxon>
        <taxon>Pseudomonadota</taxon>
        <taxon>Alphaproteobacteria</taxon>
        <taxon>Hyphomicrobiales</taxon>
        <taxon>Rhizobiaceae</taxon>
        <taxon>Rhizobium/Agrobacterium group</taxon>
        <taxon>Agrobacterium</taxon>
    </lineage>
</organism>
<keyword evidence="1" id="KW-0812">Transmembrane</keyword>
<name>A0A1R3U0G3_9HYPH</name>
<keyword evidence="1" id="KW-1133">Transmembrane helix</keyword>
<protein>
    <submittedName>
        <fullName evidence="2">Uncharacterized protein</fullName>
    </submittedName>
</protein>
<evidence type="ECO:0000313" key="3">
    <source>
        <dbReference type="Proteomes" id="UP000187891"/>
    </source>
</evidence>
<proteinExistence type="predicted"/>